<dbReference type="VEuPathDB" id="FungiDB:SMAC_08243"/>
<feature type="chain" id="PRO_5035902356" evidence="1">
    <location>
        <begin position="25"/>
        <end position="79"/>
    </location>
</feature>
<comment type="caution">
    <text evidence="2">The sequence shown here is derived from an EMBL/GenBank/DDBJ whole genome shotgun (WGS) entry which is preliminary data.</text>
</comment>
<dbReference type="AlphaFoldDB" id="A0A8S8ZQV4"/>
<dbReference type="EMBL" id="NMPR01000068">
    <property type="protein sequence ID" value="KAA8631799.1"/>
    <property type="molecule type" value="Genomic_DNA"/>
</dbReference>
<evidence type="ECO:0000256" key="1">
    <source>
        <dbReference type="SAM" id="SignalP"/>
    </source>
</evidence>
<feature type="signal peptide" evidence="1">
    <location>
        <begin position="1"/>
        <end position="24"/>
    </location>
</feature>
<organism evidence="2 3">
    <name type="scientific">Sordaria macrospora</name>
    <dbReference type="NCBI Taxonomy" id="5147"/>
    <lineage>
        <taxon>Eukaryota</taxon>
        <taxon>Fungi</taxon>
        <taxon>Dikarya</taxon>
        <taxon>Ascomycota</taxon>
        <taxon>Pezizomycotina</taxon>
        <taxon>Sordariomycetes</taxon>
        <taxon>Sordariomycetidae</taxon>
        <taxon>Sordariales</taxon>
        <taxon>Sordariaceae</taxon>
        <taxon>Sordaria</taxon>
    </lineage>
</organism>
<sequence length="79" mass="8406">MISSVITSGAVFLISLFQALPIAAFPAASKIDGYSIGDITWEIQTSPGGPVVNVTGTVQEVIKYAEKVNPNFRSDFTLD</sequence>
<dbReference type="Proteomes" id="UP000433876">
    <property type="component" value="Unassembled WGS sequence"/>
</dbReference>
<keyword evidence="1" id="KW-0732">Signal</keyword>
<reference evidence="2 3" key="1">
    <citation type="submission" date="2017-07" db="EMBL/GenBank/DDBJ databases">
        <title>Genome sequence of the Sordaria macrospora wild type strain R19027.</title>
        <authorList>
            <person name="Nowrousian M."/>
            <person name="Teichert I."/>
            <person name="Kueck U."/>
        </authorList>
    </citation>
    <scope>NUCLEOTIDE SEQUENCE [LARGE SCALE GENOMIC DNA]</scope>
    <source>
        <strain evidence="2 3">R19027</strain>
        <tissue evidence="2">Mycelium</tissue>
    </source>
</reference>
<evidence type="ECO:0000313" key="3">
    <source>
        <dbReference type="Proteomes" id="UP000433876"/>
    </source>
</evidence>
<gene>
    <name evidence="2" type="ORF">SMACR_08243</name>
</gene>
<proteinExistence type="predicted"/>
<name>A0A8S8ZQV4_SORMA</name>
<evidence type="ECO:0000313" key="2">
    <source>
        <dbReference type="EMBL" id="KAA8631799.1"/>
    </source>
</evidence>
<accession>A0A8S8ZQV4</accession>
<protein>
    <submittedName>
        <fullName evidence="2">Uncharacterized protein</fullName>
    </submittedName>
</protein>